<sequence length="354" mass="38697">MGTSEPQHAVGAADAVRRRSSRAAAKAAVAPLPVPATPQTVETARRLLVLQQQDELKLRTNDYKATLTLLQRRGVKGLAEKEPPAKAETAAVSKRRGTRSLTALTVAPGPLRVFAEGDSWFDYPVPLFGGGVIPRLEERLGVPILNLAQAGDETRFMLGVKQRRLISRHLREGCPDGQPWDLMLFSGGGNDLVDEPLALWLRPFDATKSPKQLLNQSRFGTALAMVKAAYEDLIELRNQLSPSTHLAFHGYDFAIPDGRGVCHLGPWLKPAFDLHGYNLATSTAVVKEMLTQFAAMLTVLAKRPGVTFIKTQGILPPVKTSWHSELHPSKSGFNQVANQFHTQIKALFAGRVLP</sequence>
<reference evidence="1 2" key="1">
    <citation type="submission" date="2019-03" db="EMBL/GenBank/DDBJ databases">
        <title>Genomic Encyclopedia of Type Strains, Phase IV (KMG-IV): sequencing the most valuable type-strain genomes for metagenomic binning, comparative biology and taxonomic classification.</title>
        <authorList>
            <person name="Goeker M."/>
        </authorList>
    </citation>
    <scope>NUCLEOTIDE SEQUENCE [LARGE SCALE GENOMIC DNA]</scope>
    <source>
        <strain evidence="1 2">DSM 12121</strain>
    </source>
</reference>
<organism evidence="1 2">
    <name type="scientific">Azoarcus indigens</name>
    <dbReference type="NCBI Taxonomy" id="29545"/>
    <lineage>
        <taxon>Bacteria</taxon>
        <taxon>Pseudomonadati</taxon>
        <taxon>Pseudomonadota</taxon>
        <taxon>Betaproteobacteria</taxon>
        <taxon>Rhodocyclales</taxon>
        <taxon>Zoogloeaceae</taxon>
        <taxon>Azoarcus</taxon>
    </lineage>
</organism>
<gene>
    <name evidence="1" type="ORF">C7389_1483</name>
</gene>
<dbReference type="AlphaFoldDB" id="A0A4V3BKL5"/>
<dbReference type="Proteomes" id="UP000295129">
    <property type="component" value="Unassembled WGS sequence"/>
</dbReference>
<accession>A0A4V3BKL5</accession>
<evidence type="ECO:0000313" key="1">
    <source>
        <dbReference type="EMBL" id="TDN42522.1"/>
    </source>
</evidence>
<dbReference type="InterPro" id="IPR036514">
    <property type="entry name" value="SGNH_hydro_sf"/>
</dbReference>
<comment type="caution">
    <text evidence="1">The sequence shown here is derived from an EMBL/GenBank/DDBJ whole genome shotgun (WGS) entry which is preliminary data.</text>
</comment>
<dbReference type="GO" id="GO:0016788">
    <property type="term" value="F:hydrolase activity, acting on ester bonds"/>
    <property type="evidence" value="ECO:0007669"/>
    <property type="project" value="UniProtKB-ARBA"/>
</dbReference>
<dbReference type="EMBL" id="SNVV01000048">
    <property type="protein sequence ID" value="TDN42522.1"/>
    <property type="molecule type" value="Genomic_DNA"/>
</dbReference>
<dbReference type="Gene3D" id="3.40.50.1110">
    <property type="entry name" value="SGNH hydrolase"/>
    <property type="match status" value="1"/>
</dbReference>
<keyword evidence="2" id="KW-1185">Reference proteome</keyword>
<evidence type="ECO:0000313" key="2">
    <source>
        <dbReference type="Proteomes" id="UP000295129"/>
    </source>
</evidence>
<protein>
    <recommendedName>
        <fullName evidence="3">GDSL-like lipase/acylhydrolase family protein</fullName>
    </recommendedName>
</protein>
<evidence type="ECO:0008006" key="3">
    <source>
        <dbReference type="Google" id="ProtNLM"/>
    </source>
</evidence>
<proteinExistence type="predicted"/>
<dbReference type="SUPFAM" id="SSF52266">
    <property type="entry name" value="SGNH hydrolase"/>
    <property type="match status" value="1"/>
</dbReference>
<name>A0A4V3BKL5_9RHOO</name>